<feature type="domain" description="Thioredoxin-like fold" evidence="9">
    <location>
        <begin position="140"/>
        <end position="261"/>
    </location>
</feature>
<organism evidence="10 11">
    <name type="scientific">Advenella kashmirensis W13003</name>
    <dbReference type="NCBI Taxonomy" id="1424334"/>
    <lineage>
        <taxon>Bacteria</taxon>
        <taxon>Pseudomonadati</taxon>
        <taxon>Pseudomonadota</taxon>
        <taxon>Betaproteobacteria</taxon>
        <taxon>Burkholderiales</taxon>
        <taxon>Alcaligenaceae</taxon>
    </lineage>
</organism>
<dbReference type="InterPro" id="IPR051470">
    <property type="entry name" value="Thiol:disulfide_interchange"/>
</dbReference>
<keyword evidence="11" id="KW-1185">Reference proteome</keyword>
<comment type="caution">
    <text evidence="10">The sequence shown here is derived from an EMBL/GenBank/DDBJ whole genome shotgun (WGS) entry which is preliminary data.</text>
</comment>
<evidence type="ECO:0000256" key="1">
    <source>
        <dbReference type="ARBA" id="ARBA00004418"/>
    </source>
</evidence>
<dbReference type="Proteomes" id="UP000018733">
    <property type="component" value="Unassembled WGS sequence"/>
</dbReference>
<dbReference type="EMBL" id="AYXT01000009">
    <property type="protein sequence ID" value="ETF03123.1"/>
    <property type="molecule type" value="Genomic_DNA"/>
</dbReference>
<dbReference type="Pfam" id="PF10411">
    <property type="entry name" value="DsbC_N"/>
    <property type="match status" value="1"/>
</dbReference>
<comment type="function">
    <text evidence="7">Required for disulfide bond formation in some periplasmic proteins. Acts by transferring its disulfide bond to other proteins and is reduced in the process.</text>
</comment>
<dbReference type="InterPro" id="IPR018950">
    <property type="entry name" value="DiS-bond_isomerase_DsbC/G_N"/>
</dbReference>
<keyword evidence="5" id="KW-1015">Disulfide bond</keyword>
<dbReference type="Gene3D" id="3.10.450.70">
    <property type="entry name" value="Disulphide bond isomerase, DsbC/G, N-terminal"/>
    <property type="match status" value="1"/>
</dbReference>
<dbReference type="PANTHER" id="PTHR35272:SF3">
    <property type="entry name" value="THIOL:DISULFIDE INTERCHANGE PROTEIN DSBC"/>
    <property type="match status" value="1"/>
</dbReference>
<dbReference type="Pfam" id="PF13098">
    <property type="entry name" value="Thioredoxin_2"/>
    <property type="match status" value="1"/>
</dbReference>
<comment type="subcellular location">
    <subcellularLocation>
        <location evidence="1 7">Periplasm</location>
    </subcellularLocation>
</comment>
<dbReference type="InterPro" id="IPR033954">
    <property type="entry name" value="DiS-bond_Isoase_DsbC/G"/>
</dbReference>
<dbReference type="STRING" id="1424334.W822_09980"/>
<dbReference type="CDD" id="cd03020">
    <property type="entry name" value="DsbA_DsbC_DsbG"/>
    <property type="match status" value="1"/>
</dbReference>
<evidence type="ECO:0000259" key="9">
    <source>
        <dbReference type="Pfam" id="PF13098"/>
    </source>
</evidence>
<dbReference type="HOGENOM" id="CLU_083593_1_1_4"/>
<evidence type="ECO:0000313" key="11">
    <source>
        <dbReference type="Proteomes" id="UP000018733"/>
    </source>
</evidence>
<dbReference type="GO" id="GO:0042597">
    <property type="term" value="C:periplasmic space"/>
    <property type="evidence" value="ECO:0007669"/>
    <property type="project" value="UniProtKB-SubCell"/>
</dbReference>
<evidence type="ECO:0000256" key="7">
    <source>
        <dbReference type="RuleBase" id="RU364038"/>
    </source>
</evidence>
<evidence type="ECO:0000256" key="6">
    <source>
        <dbReference type="ARBA" id="ARBA00023284"/>
    </source>
</evidence>
<dbReference type="OrthoDB" id="12976at2"/>
<name>V8QUV1_9BURK</name>
<evidence type="ECO:0000259" key="8">
    <source>
        <dbReference type="Pfam" id="PF10411"/>
    </source>
</evidence>
<dbReference type="InterPro" id="IPR036249">
    <property type="entry name" value="Thioredoxin-like_sf"/>
</dbReference>
<dbReference type="InterPro" id="IPR017937">
    <property type="entry name" value="Thioredoxin_CS"/>
</dbReference>
<dbReference type="RefSeq" id="WP_024004966.1">
    <property type="nucleotide sequence ID" value="NZ_KI650979.1"/>
</dbReference>
<keyword evidence="6 7" id="KW-0676">Redox-active center</keyword>
<evidence type="ECO:0000256" key="5">
    <source>
        <dbReference type="ARBA" id="ARBA00023157"/>
    </source>
</evidence>
<comment type="similarity">
    <text evidence="2 7">Belongs to the thioredoxin family. DsbC subfamily.</text>
</comment>
<feature type="chain" id="PRO_5010004252" description="Thiol:disulfide interchange protein" evidence="7">
    <location>
        <begin position="32"/>
        <end position="264"/>
    </location>
</feature>
<dbReference type="AlphaFoldDB" id="V8QUV1"/>
<evidence type="ECO:0000256" key="4">
    <source>
        <dbReference type="ARBA" id="ARBA00022764"/>
    </source>
</evidence>
<dbReference type="InterPro" id="IPR009094">
    <property type="entry name" value="DiS-bond_isomerase_DsbC/G_N_sf"/>
</dbReference>
<feature type="domain" description="Disulphide bond isomerase DsbC/G N-terminal" evidence="8">
    <location>
        <begin position="51"/>
        <end position="116"/>
    </location>
</feature>
<dbReference type="SUPFAM" id="SSF52833">
    <property type="entry name" value="Thioredoxin-like"/>
    <property type="match status" value="1"/>
</dbReference>
<dbReference type="PROSITE" id="PS00194">
    <property type="entry name" value="THIOREDOXIN_1"/>
    <property type="match status" value="1"/>
</dbReference>
<dbReference type="PANTHER" id="PTHR35272">
    <property type="entry name" value="THIOL:DISULFIDE INTERCHANGE PROTEIN DSBC-RELATED"/>
    <property type="match status" value="1"/>
</dbReference>
<dbReference type="SUPFAM" id="SSF54423">
    <property type="entry name" value="DsbC/DsbG N-terminal domain-like"/>
    <property type="match status" value="1"/>
</dbReference>
<evidence type="ECO:0000313" key="10">
    <source>
        <dbReference type="EMBL" id="ETF03123.1"/>
    </source>
</evidence>
<dbReference type="eggNOG" id="COG1651">
    <property type="taxonomic scope" value="Bacteria"/>
</dbReference>
<dbReference type="PATRIC" id="fig|1424334.3.peg.2001"/>
<dbReference type="InterPro" id="IPR012336">
    <property type="entry name" value="Thioredoxin-like_fold"/>
</dbReference>
<evidence type="ECO:0000256" key="3">
    <source>
        <dbReference type="ARBA" id="ARBA00022729"/>
    </source>
</evidence>
<accession>V8QUV1</accession>
<keyword evidence="4 7" id="KW-0574">Periplasm</keyword>
<protein>
    <recommendedName>
        <fullName evidence="7">Thiol:disulfide interchange protein</fullName>
    </recommendedName>
</protein>
<feature type="signal peptide" evidence="7">
    <location>
        <begin position="1"/>
        <end position="31"/>
    </location>
</feature>
<gene>
    <name evidence="10" type="ORF">W822_09980</name>
</gene>
<proteinExistence type="inferred from homology"/>
<dbReference type="Gene3D" id="3.40.30.10">
    <property type="entry name" value="Glutaredoxin"/>
    <property type="match status" value="1"/>
</dbReference>
<sequence length="264" mass="29071">MKFKLTNVWRARHCRQIAMAGLLMATASVFAVPAVQAQPASAAPASTSQKADTAKLERIRTAVGKAFDVDVTKVQATDYANLYEVQLGNNIVYTNENAEFVLAGNLVDAKTRRDITTERVEEISKVDFSTLPLEQAVKLVKGNGARKMAVFEDPNCGYCKKLHQELKALDNVTVYTFLFPILAPDSVTKATNVWCAKDQATVWTDWMNKGTVPAEATCETPIEKNLELGRKLAVQGTPAIFFESGNRVNGYVPAARLNQELDRK</sequence>
<evidence type="ECO:0000256" key="2">
    <source>
        <dbReference type="ARBA" id="ARBA00009813"/>
    </source>
</evidence>
<reference evidence="10 11" key="1">
    <citation type="journal article" date="2014" name="Genome Announc.">
        <title>Draft Genome Sequence of Advenella kashmirensis Strain W13003, a Polycyclic Aromatic Hydrocarbon-Degrading Bacterium.</title>
        <authorList>
            <person name="Wang X."/>
            <person name="Jin D."/>
            <person name="Zhou L."/>
            <person name="Wu L."/>
            <person name="An W."/>
            <person name="Zhao L."/>
        </authorList>
    </citation>
    <scope>NUCLEOTIDE SEQUENCE [LARGE SCALE GENOMIC DNA]</scope>
    <source>
        <strain evidence="10 11">W13003</strain>
    </source>
</reference>
<keyword evidence="3 7" id="KW-0732">Signal</keyword>